<proteinExistence type="predicted"/>
<dbReference type="Gene3D" id="3.40.50.1820">
    <property type="entry name" value="alpha/beta hydrolase"/>
    <property type="match status" value="1"/>
</dbReference>
<dbReference type="InterPro" id="IPR051218">
    <property type="entry name" value="Sec_MonoDiacylglyc_Lipase"/>
</dbReference>
<reference evidence="2" key="1">
    <citation type="submission" date="2021-02" db="EMBL/GenBank/DDBJ databases">
        <authorList>
            <person name="Nowell W R."/>
        </authorList>
    </citation>
    <scope>NUCLEOTIDE SEQUENCE</scope>
    <source>
        <strain evidence="2">Ploen Becks lab</strain>
    </source>
</reference>
<dbReference type="OrthoDB" id="426718at2759"/>
<dbReference type="CDD" id="cd00519">
    <property type="entry name" value="Lipase_3"/>
    <property type="match status" value="1"/>
</dbReference>
<dbReference type="Proteomes" id="UP000663879">
    <property type="component" value="Unassembled WGS sequence"/>
</dbReference>
<dbReference type="PANTHER" id="PTHR45856">
    <property type="entry name" value="ALPHA/BETA-HYDROLASES SUPERFAMILY PROTEIN"/>
    <property type="match status" value="1"/>
</dbReference>
<organism evidence="2 3">
    <name type="scientific">Brachionus calyciflorus</name>
    <dbReference type="NCBI Taxonomy" id="104777"/>
    <lineage>
        <taxon>Eukaryota</taxon>
        <taxon>Metazoa</taxon>
        <taxon>Spiralia</taxon>
        <taxon>Gnathifera</taxon>
        <taxon>Rotifera</taxon>
        <taxon>Eurotatoria</taxon>
        <taxon>Monogononta</taxon>
        <taxon>Pseudotrocha</taxon>
        <taxon>Ploima</taxon>
        <taxon>Brachionidae</taxon>
        <taxon>Brachionus</taxon>
    </lineage>
</organism>
<accession>A0A813WVA4</accession>
<evidence type="ECO:0000259" key="1">
    <source>
        <dbReference type="Pfam" id="PF01764"/>
    </source>
</evidence>
<dbReference type="EMBL" id="CAJNOC010001336">
    <property type="protein sequence ID" value="CAF0855992.1"/>
    <property type="molecule type" value="Genomic_DNA"/>
</dbReference>
<dbReference type="Pfam" id="PF01764">
    <property type="entry name" value="Lipase_3"/>
    <property type="match status" value="1"/>
</dbReference>
<dbReference type="GO" id="GO:0006629">
    <property type="term" value="P:lipid metabolic process"/>
    <property type="evidence" value="ECO:0007669"/>
    <property type="project" value="InterPro"/>
</dbReference>
<gene>
    <name evidence="2" type="ORF">OXX778_LOCUS9196</name>
</gene>
<feature type="domain" description="Fungal lipase-type" evidence="1">
    <location>
        <begin position="87"/>
        <end position="214"/>
    </location>
</feature>
<dbReference type="SUPFAM" id="SSF53474">
    <property type="entry name" value="alpha/beta-Hydrolases"/>
    <property type="match status" value="1"/>
</dbReference>
<comment type="caution">
    <text evidence="2">The sequence shown here is derived from an EMBL/GenBank/DDBJ whole genome shotgun (WGS) entry which is preliminary data.</text>
</comment>
<keyword evidence="3" id="KW-1185">Reference proteome</keyword>
<dbReference type="InterPro" id="IPR002921">
    <property type="entry name" value="Fungal_lipase-type"/>
</dbReference>
<dbReference type="InterPro" id="IPR029058">
    <property type="entry name" value="AB_hydrolase_fold"/>
</dbReference>
<name>A0A813WVA4_9BILA</name>
<protein>
    <recommendedName>
        <fullName evidence="1">Fungal lipase-type domain-containing protein</fullName>
    </recommendedName>
</protein>
<evidence type="ECO:0000313" key="3">
    <source>
        <dbReference type="Proteomes" id="UP000663879"/>
    </source>
</evidence>
<dbReference type="PANTHER" id="PTHR45856:SF24">
    <property type="entry name" value="FUNGAL LIPASE-LIKE DOMAIN-CONTAINING PROTEIN"/>
    <property type="match status" value="1"/>
</dbReference>
<dbReference type="AlphaFoldDB" id="A0A813WVA4"/>
<evidence type="ECO:0000313" key="2">
    <source>
        <dbReference type="EMBL" id="CAF0855992.1"/>
    </source>
</evidence>
<sequence>MTNIPKEIEQNYPNYAEILLNSAIASRIVYEDDPISLLKTNPYCNLSHSLNKLCISQSYKSNYLKYVNPLNDIKYLIADLGLQRLLVAFRGSQSKDDFLTDAQIHSASSVYTGQIHSGFYDRAERVPINFYIQKLSQGYQLIFTGHSLGAAISCLIAIKLILNTRIGRENPNKILFIGYGCPLIADKDFKNHIELKHKLNFHFIQNEDDVVVKALNFLSNKIHADNNVKQEITPSTNNNSLFSKIQKGWEMARPILKGFIPHYEQFGILLKLDKSGLKIVDHLDQSESNIKEFNNLNSLVSQARNHFMNNYFDNLKLNHFKDLVIGKRDSIQRHFDYIKDLHLSENSKYFVRVIRKLDGKCDISINIDIIENKENILFGKLILNEAESYNSNDHLKENLIFKFDFEWGDVFKNGKMVNEGDFFLIGHFNSICIRIKFDESKVEEDLVLKTKTVNEKRLETAAKAFSIGLKFLSKK</sequence>